<feature type="compositionally biased region" description="Low complexity" evidence="1">
    <location>
        <begin position="1"/>
        <end position="16"/>
    </location>
</feature>
<dbReference type="GeneID" id="54484948"/>
<dbReference type="PANTHER" id="PTHR38645:SF1">
    <property type="entry name" value="YALI0F12243P"/>
    <property type="match status" value="1"/>
</dbReference>
<dbReference type="RefSeq" id="XP_033600949.1">
    <property type="nucleotide sequence ID" value="XM_033743894.1"/>
</dbReference>
<feature type="region of interest" description="Disordered" evidence="1">
    <location>
        <begin position="1"/>
        <end position="26"/>
    </location>
</feature>
<organism evidence="2 3">
    <name type="scientific">Pseudovirgaria hyperparasitica</name>
    <dbReference type="NCBI Taxonomy" id="470096"/>
    <lineage>
        <taxon>Eukaryota</taxon>
        <taxon>Fungi</taxon>
        <taxon>Dikarya</taxon>
        <taxon>Ascomycota</taxon>
        <taxon>Pezizomycotina</taxon>
        <taxon>Dothideomycetes</taxon>
        <taxon>Dothideomycetes incertae sedis</taxon>
        <taxon>Acrospermales</taxon>
        <taxon>Acrospermaceae</taxon>
        <taxon>Pseudovirgaria</taxon>
    </lineage>
</organism>
<accession>A0A6A6W6F8</accession>
<feature type="compositionally biased region" description="Polar residues" evidence="1">
    <location>
        <begin position="163"/>
        <end position="190"/>
    </location>
</feature>
<proteinExistence type="predicted"/>
<evidence type="ECO:0000313" key="2">
    <source>
        <dbReference type="EMBL" id="KAF2758498.1"/>
    </source>
</evidence>
<sequence>MDSMRSLNTSLPSTTSPKKHNQPPEQLLQAFRAAALSVTNLYKTAASDQAAAHEAGYQDAVEDLIAFLDKENLGSGSTDGSRIRQWATERLAGSAPPQNNSESDEETEVEKRARSSSPVLERKSVQETQQTPTAPTPIERHDSAPPVSPDETSRSIPSGEFTFRSSHPFPSTNDVDMETTDNSQSSTTQVPAMRLEIHPRGSRNPPRHGSRNRNANSANLGHGAGMKRRHQLEEFFDIGNFGNGKDRFGGGGKKGRFS</sequence>
<protein>
    <submittedName>
        <fullName evidence="2">Uncharacterized protein</fullName>
    </submittedName>
</protein>
<dbReference type="OrthoDB" id="21418at2759"/>
<evidence type="ECO:0000256" key="1">
    <source>
        <dbReference type="SAM" id="MobiDB-lite"/>
    </source>
</evidence>
<evidence type="ECO:0000313" key="3">
    <source>
        <dbReference type="Proteomes" id="UP000799437"/>
    </source>
</evidence>
<feature type="compositionally biased region" description="Low complexity" evidence="1">
    <location>
        <begin position="126"/>
        <end position="137"/>
    </location>
</feature>
<gene>
    <name evidence="2" type="ORF">EJ05DRAFT_475803</name>
</gene>
<dbReference type="EMBL" id="ML996571">
    <property type="protein sequence ID" value="KAF2758498.1"/>
    <property type="molecule type" value="Genomic_DNA"/>
</dbReference>
<feature type="region of interest" description="Disordered" evidence="1">
    <location>
        <begin position="238"/>
        <end position="258"/>
    </location>
</feature>
<dbReference type="PANTHER" id="PTHR38645">
    <property type="entry name" value="CHROMOSOME 9, WHOLE GENOME SHOTGUN SEQUENCE"/>
    <property type="match status" value="1"/>
</dbReference>
<reference evidence="2" key="1">
    <citation type="journal article" date="2020" name="Stud. Mycol.">
        <title>101 Dothideomycetes genomes: a test case for predicting lifestyles and emergence of pathogens.</title>
        <authorList>
            <person name="Haridas S."/>
            <person name="Albert R."/>
            <person name="Binder M."/>
            <person name="Bloem J."/>
            <person name="Labutti K."/>
            <person name="Salamov A."/>
            <person name="Andreopoulos B."/>
            <person name="Baker S."/>
            <person name="Barry K."/>
            <person name="Bills G."/>
            <person name="Bluhm B."/>
            <person name="Cannon C."/>
            <person name="Castanera R."/>
            <person name="Culley D."/>
            <person name="Daum C."/>
            <person name="Ezra D."/>
            <person name="Gonzalez J."/>
            <person name="Henrissat B."/>
            <person name="Kuo A."/>
            <person name="Liang C."/>
            <person name="Lipzen A."/>
            <person name="Lutzoni F."/>
            <person name="Magnuson J."/>
            <person name="Mondo S."/>
            <person name="Nolan M."/>
            <person name="Ohm R."/>
            <person name="Pangilinan J."/>
            <person name="Park H.-J."/>
            <person name="Ramirez L."/>
            <person name="Alfaro M."/>
            <person name="Sun H."/>
            <person name="Tritt A."/>
            <person name="Yoshinaga Y."/>
            <person name="Zwiers L.-H."/>
            <person name="Turgeon B."/>
            <person name="Goodwin S."/>
            <person name="Spatafora J."/>
            <person name="Crous P."/>
            <person name="Grigoriev I."/>
        </authorList>
    </citation>
    <scope>NUCLEOTIDE SEQUENCE</scope>
    <source>
        <strain evidence="2">CBS 121739</strain>
    </source>
</reference>
<dbReference type="AlphaFoldDB" id="A0A6A6W6F8"/>
<name>A0A6A6W6F8_9PEZI</name>
<feature type="region of interest" description="Disordered" evidence="1">
    <location>
        <begin position="71"/>
        <end position="225"/>
    </location>
</feature>
<dbReference type="Proteomes" id="UP000799437">
    <property type="component" value="Unassembled WGS sequence"/>
</dbReference>
<keyword evidence="3" id="KW-1185">Reference proteome</keyword>